<protein>
    <submittedName>
        <fullName evidence="1">Uncharacterized protein</fullName>
    </submittedName>
</protein>
<dbReference type="EMBL" id="BART01026668">
    <property type="protein sequence ID" value="GAG99666.1"/>
    <property type="molecule type" value="Genomic_DNA"/>
</dbReference>
<proteinExistence type="predicted"/>
<evidence type="ECO:0000313" key="1">
    <source>
        <dbReference type="EMBL" id="GAG99666.1"/>
    </source>
</evidence>
<name>X1DTC6_9ZZZZ</name>
<sequence>FMFIPPENIVNLEAVGLGISPPVIYFTFSE</sequence>
<comment type="caution">
    <text evidence="1">The sequence shown here is derived from an EMBL/GenBank/DDBJ whole genome shotgun (WGS) entry which is preliminary data.</text>
</comment>
<dbReference type="AlphaFoldDB" id="X1DTC6"/>
<feature type="non-terminal residue" evidence="1">
    <location>
        <position position="1"/>
    </location>
</feature>
<accession>X1DTC6</accession>
<organism evidence="1">
    <name type="scientific">marine sediment metagenome</name>
    <dbReference type="NCBI Taxonomy" id="412755"/>
    <lineage>
        <taxon>unclassified sequences</taxon>
        <taxon>metagenomes</taxon>
        <taxon>ecological metagenomes</taxon>
    </lineage>
</organism>
<reference evidence="1" key="1">
    <citation type="journal article" date="2014" name="Front. Microbiol.">
        <title>High frequency of phylogenetically diverse reductive dehalogenase-homologous genes in deep subseafloor sedimentary metagenomes.</title>
        <authorList>
            <person name="Kawai M."/>
            <person name="Futagami T."/>
            <person name="Toyoda A."/>
            <person name="Takaki Y."/>
            <person name="Nishi S."/>
            <person name="Hori S."/>
            <person name="Arai W."/>
            <person name="Tsubouchi T."/>
            <person name="Morono Y."/>
            <person name="Uchiyama I."/>
            <person name="Ito T."/>
            <person name="Fujiyama A."/>
            <person name="Inagaki F."/>
            <person name="Takami H."/>
        </authorList>
    </citation>
    <scope>NUCLEOTIDE SEQUENCE</scope>
    <source>
        <strain evidence="1">Expedition CK06-06</strain>
    </source>
</reference>
<gene>
    <name evidence="1" type="ORF">S01H4_47492</name>
</gene>